<dbReference type="RefSeq" id="WP_377368823.1">
    <property type="nucleotide sequence ID" value="NZ_JAOTJD010000009.1"/>
</dbReference>
<dbReference type="Pfam" id="PF11927">
    <property type="entry name" value="HODM_asu-like"/>
    <property type="match status" value="1"/>
</dbReference>
<dbReference type="EMBL" id="JAOTJD010000009">
    <property type="protein sequence ID" value="MFD3263709.1"/>
    <property type="molecule type" value="Genomic_DNA"/>
</dbReference>
<accession>A0ABW6CKV6</accession>
<sequence>MSHRPWEEGADFAIGLAPIDEARWLEGGEADPAARKDTLYAQHRDLVWGETAASRPGQMEVAALIGVASAGDLPPLYAASRAVADDLVLVEKAGGHWRVSALSLSAPTFFTAADVLGKSLADIHGPVNGFNDRFLVRLARIFDGLRPGLILQRRNWSVVNSDQFFTPFSAPVRARIAEISPGDVGQALFTRVERQTVRRLPDTGGVLFTIRVWLTPFAALLESPERLSAFARAWRSAAPDFAAYKGFHLYAELVESFLRAHGESHSVNGA</sequence>
<dbReference type="InterPro" id="IPR021848">
    <property type="entry name" value="HODM_asu-like"/>
</dbReference>
<evidence type="ECO:0000313" key="1">
    <source>
        <dbReference type="EMBL" id="MFD3263709.1"/>
    </source>
</evidence>
<evidence type="ECO:0000313" key="2">
    <source>
        <dbReference type="Proteomes" id="UP001598130"/>
    </source>
</evidence>
<proteinExistence type="predicted"/>
<name>A0ABW6CKV6_9CAUL</name>
<protein>
    <submittedName>
        <fullName evidence="1">DUF3445 domain-containing protein</fullName>
    </submittedName>
</protein>
<keyword evidence="2" id="KW-1185">Reference proteome</keyword>
<comment type="caution">
    <text evidence="1">The sequence shown here is derived from an EMBL/GenBank/DDBJ whole genome shotgun (WGS) entry which is preliminary data.</text>
</comment>
<gene>
    <name evidence="1" type="ORF">OCL97_06955</name>
</gene>
<dbReference type="Proteomes" id="UP001598130">
    <property type="component" value="Unassembled WGS sequence"/>
</dbReference>
<organism evidence="1 2">
    <name type="scientific">Phenylobacterium ferrooxidans</name>
    <dbReference type="NCBI Taxonomy" id="2982689"/>
    <lineage>
        <taxon>Bacteria</taxon>
        <taxon>Pseudomonadati</taxon>
        <taxon>Pseudomonadota</taxon>
        <taxon>Alphaproteobacteria</taxon>
        <taxon>Caulobacterales</taxon>
        <taxon>Caulobacteraceae</taxon>
        <taxon>Phenylobacterium</taxon>
    </lineage>
</organism>
<reference evidence="1 2" key="1">
    <citation type="submission" date="2022-09" db="EMBL/GenBank/DDBJ databases">
        <title>New species of Phenylobacterium.</title>
        <authorList>
            <person name="Mieszkin S."/>
        </authorList>
    </citation>
    <scope>NUCLEOTIDE SEQUENCE [LARGE SCALE GENOMIC DNA]</scope>
    <source>
        <strain evidence="1 2">HK31-G</strain>
    </source>
</reference>